<dbReference type="RefSeq" id="WP_120628140.1">
    <property type="nucleotide sequence ID" value="NZ_RAWG01000203.1"/>
</dbReference>
<dbReference type="PANTHER" id="PTHR43289">
    <property type="entry name" value="MITOGEN-ACTIVATED PROTEIN KINASE KINASE KINASE 20-RELATED"/>
    <property type="match status" value="1"/>
</dbReference>
<evidence type="ECO:0000256" key="2">
    <source>
        <dbReference type="ARBA" id="ARBA00022741"/>
    </source>
</evidence>
<keyword evidence="9" id="KW-1185">Reference proteome</keyword>
<sequence>MALLEGRLPVAANALAHGHAADCASCRTLLVALAHSDALPAEACAAESVPVEHGRFPVWAATVPGATWKPPVQLDEFRLERLLGRGGMGAVYLARDTLVDRRVALKLCVALQPDAGTLASFAMEAHAIARIKHPNVVTMYRAGEIDGRPYLVYEHVEGKSLAELRPPLPWQRVLDIAVGLSRGLRAAHERGVLHRDLKPGNAILTPDGAVKLLDFGLATFVGSGRSPLLAVPGVVGTPRYMAPETRLGASATPQSDFYALGLMLFELCTGRASFMRHASPSAFRLEGGAGMRARVSELVPGIDPGFAAAIGCCLAEDPAERFAQADALCAVLEHVARSGLHPVASSQLFPSQSALLPGLGLPPPEGGSPREVAQAGMGL</sequence>
<feature type="domain" description="Protein kinase" evidence="7">
    <location>
        <begin position="77"/>
        <end position="344"/>
    </location>
</feature>
<dbReference type="InterPro" id="IPR000719">
    <property type="entry name" value="Prot_kinase_dom"/>
</dbReference>
<feature type="binding site" evidence="5">
    <location>
        <position position="106"/>
    </location>
    <ligand>
        <name>ATP</name>
        <dbReference type="ChEBI" id="CHEBI:30616"/>
    </ligand>
</feature>
<name>A0A3A8N2I4_9BACT</name>
<organism evidence="8 9">
    <name type="scientific">Corallococcus sicarius</name>
    <dbReference type="NCBI Taxonomy" id="2316726"/>
    <lineage>
        <taxon>Bacteria</taxon>
        <taxon>Pseudomonadati</taxon>
        <taxon>Myxococcota</taxon>
        <taxon>Myxococcia</taxon>
        <taxon>Myxococcales</taxon>
        <taxon>Cystobacterineae</taxon>
        <taxon>Myxococcaceae</taxon>
        <taxon>Corallococcus</taxon>
    </lineage>
</organism>
<dbReference type="Pfam" id="PF00069">
    <property type="entry name" value="Pkinase"/>
    <property type="match status" value="1"/>
</dbReference>
<evidence type="ECO:0000256" key="5">
    <source>
        <dbReference type="PROSITE-ProRule" id="PRU10141"/>
    </source>
</evidence>
<keyword evidence="8" id="KW-0723">Serine/threonine-protein kinase</keyword>
<dbReference type="CDD" id="cd14014">
    <property type="entry name" value="STKc_PknB_like"/>
    <property type="match status" value="1"/>
</dbReference>
<evidence type="ECO:0000259" key="7">
    <source>
        <dbReference type="PROSITE" id="PS50011"/>
    </source>
</evidence>
<protein>
    <submittedName>
        <fullName evidence="8">Serine/threonine protein kinase</fullName>
    </submittedName>
</protein>
<keyword evidence="2 5" id="KW-0547">Nucleotide-binding</keyword>
<accession>A0A3A8N2I4</accession>
<dbReference type="OrthoDB" id="5526150at2"/>
<comment type="caution">
    <text evidence="8">The sequence shown here is derived from an EMBL/GenBank/DDBJ whole genome shotgun (WGS) entry which is preliminary data.</text>
</comment>
<dbReference type="SUPFAM" id="SSF56112">
    <property type="entry name" value="Protein kinase-like (PK-like)"/>
    <property type="match status" value="1"/>
</dbReference>
<reference evidence="9" key="1">
    <citation type="submission" date="2018-09" db="EMBL/GenBank/DDBJ databases">
        <authorList>
            <person name="Livingstone P.G."/>
            <person name="Whitworth D.E."/>
        </authorList>
    </citation>
    <scope>NUCLEOTIDE SEQUENCE [LARGE SCALE GENOMIC DNA]</scope>
    <source>
        <strain evidence="9">CA040B</strain>
    </source>
</reference>
<dbReference type="PANTHER" id="PTHR43289:SF34">
    <property type="entry name" value="SERINE_THREONINE-PROTEIN KINASE YBDM-RELATED"/>
    <property type="match status" value="1"/>
</dbReference>
<feature type="region of interest" description="Disordered" evidence="6">
    <location>
        <begin position="359"/>
        <end position="379"/>
    </location>
</feature>
<dbReference type="PROSITE" id="PS50011">
    <property type="entry name" value="PROTEIN_KINASE_DOM"/>
    <property type="match status" value="1"/>
</dbReference>
<dbReference type="Gene3D" id="3.30.200.20">
    <property type="entry name" value="Phosphorylase Kinase, domain 1"/>
    <property type="match status" value="1"/>
</dbReference>
<gene>
    <name evidence="8" type="ORF">D7X12_26950</name>
</gene>
<evidence type="ECO:0000256" key="1">
    <source>
        <dbReference type="ARBA" id="ARBA00022679"/>
    </source>
</evidence>
<dbReference type="GO" id="GO:0005524">
    <property type="term" value="F:ATP binding"/>
    <property type="evidence" value="ECO:0007669"/>
    <property type="project" value="UniProtKB-UniRule"/>
</dbReference>
<dbReference type="PROSITE" id="PS00107">
    <property type="entry name" value="PROTEIN_KINASE_ATP"/>
    <property type="match status" value="1"/>
</dbReference>
<dbReference type="AlphaFoldDB" id="A0A3A8N2I4"/>
<evidence type="ECO:0000256" key="3">
    <source>
        <dbReference type="ARBA" id="ARBA00022777"/>
    </source>
</evidence>
<keyword evidence="3 8" id="KW-0418">Kinase</keyword>
<keyword evidence="1" id="KW-0808">Transferase</keyword>
<dbReference type="EMBL" id="RAWG01000203">
    <property type="protein sequence ID" value="RKH38233.1"/>
    <property type="molecule type" value="Genomic_DNA"/>
</dbReference>
<keyword evidence="4 5" id="KW-0067">ATP-binding</keyword>
<proteinExistence type="predicted"/>
<evidence type="ECO:0000256" key="4">
    <source>
        <dbReference type="ARBA" id="ARBA00022840"/>
    </source>
</evidence>
<dbReference type="InterPro" id="IPR017441">
    <property type="entry name" value="Protein_kinase_ATP_BS"/>
</dbReference>
<evidence type="ECO:0000313" key="9">
    <source>
        <dbReference type="Proteomes" id="UP000273405"/>
    </source>
</evidence>
<dbReference type="SMART" id="SM00220">
    <property type="entry name" value="S_TKc"/>
    <property type="match status" value="1"/>
</dbReference>
<dbReference type="Gene3D" id="1.10.510.10">
    <property type="entry name" value="Transferase(Phosphotransferase) domain 1"/>
    <property type="match status" value="1"/>
</dbReference>
<dbReference type="InterPro" id="IPR011009">
    <property type="entry name" value="Kinase-like_dom_sf"/>
</dbReference>
<evidence type="ECO:0000256" key="6">
    <source>
        <dbReference type="SAM" id="MobiDB-lite"/>
    </source>
</evidence>
<dbReference type="Proteomes" id="UP000273405">
    <property type="component" value="Unassembled WGS sequence"/>
</dbReference>
<dbReference type="GO" id="GO:0004674">
    <property type="term" value="F:protein serine/threonine kinase activity"/>
    <property type="evidence" value="ECO:0007669"/>
    <property type="project" value="UniProtKB-KW"/>
</dbReference>
<evidence type="ECO:0000313" key="8">
    <source>
        <dbReference type="EMBL" id="RKH38233.1"/>
    </source>
</evidence>